<sequence>MSIQSQDSLQVNANIENKDEEVPHQPVLKPDKNSNRPLAVNFVEGDAPCSGEHIKAFAVDVYGDTSSQLSVADTGMLAHPNNSVADLLNQKQEFSHPLCSKGKEIMHSDCSRINSQQFATSRNDEQPEPKADQNAIFGQKRELQISELDSSSFAKQDKVLKHGNNLQYTRMQRMDRQQTPAAAREELDEGFMFSTKARCLSCLRTPKFSVALHFIAIANEVLLVDTQHFLFRCTALLLAFILTLVAHASRSDKPYWKCLELCLAYYCLTFCLLATYCGASGLLVPHLLELSAQLMLIVGFAISAYLHTSTEPAVEDQLPRWRDSRADANAHRHVD</sequence>
<dbReference type="AlphaFoldDB" id="A0A2G5EFQ4"/>
<dbReference type="Proteomes" id="UP000230069">
    <property type="component" value="Unassembled WGS sequence"/>
</dbReference>
<dbReference type="InParanoid" id="A0A2G5EFQ4"/>
<keyword evidence="4" id="KW-1185">Reference proteome</keyword>
<dbReference type="EMBL" id="KZ305026">
    <property type="protein sequence ID" value="PIA54586.1"/>
    <property type="molecule type" value="Genomic_DNA"/>
</dbReference>
<evidence type="ECO:0000256" key="1">
    <source>
        <dbReference type="SAM" id="MobiDB-lite"/>
    </source>
</evidence>
<keyword evidence="2" id="KW-0812">Transmembrane</keyword>
<keyword evidence="2" id="KW-0472">Membrane</keyword>
<feature type="compositionally biased region" description="Basic and acidic residues" evidence="1">
    <location>
        <begin position="16"/>
        <end position="34"/>
    </location>
</feature>
<protein>
    <submittedName>
        <fullName evidence="3">Uncharacterized protein</fullName>
    </submittedName>
</protein>
<feature type="region of interest" description="Disordered" evidence="1">
    <location>
        <begin position="116"/>
        <end position="136"/>
    </location>
</feature>
<name>A0A2G5EFQ4_AQUCA</name>
<keyword evidence="2" id="KW-1133">Transmembrane helix</keyword>
<evidence type="ECO:0000313" key="4">
    <source>
        <dbReference type="Proteomes" id="UP000230069"/>
    </source>
</evidence>
<organism evidence="3 4">
    <name type="scientific">Aquilegia coerulea</name>
    <name type="common">Rocky mountain columbine</name>
    <dbReference type="NCBI Taxonomy" id="218851"/>
    <lineage>
        <taxon>Eukaryota</taxon>
        <taxon>Viridiplantae</taxon>
        <taxon>Streptophyta</taxon>
        <taxon>Embryophyta</taxon>
        <taxon>Tracheophyta</taxon>
        <taxon>Spermatophyta</taxon>
        <taxon>Magnoliopsida</taxon>
        <taxon>Ranunculales</taxon>
        <taxon>Ranunculaceae</taxon>
        <taxon>Thalictroideae</taxon>
        <taxon>Aquilegia</taxon>
    </lineage>
</organism>
<reference evidence="3 4" key="1">
    <citation type="submission" date="2017-09" db="EMBL/GenBank/DDBJ databases">
        <title>WGS assembly of Aquilegia coerulea Goldsmith.</title>
        <authorList>
            <person name="Hodges S."/>
            <person name="Kramer E."/>
            <person name="Nordborg M."/>
            <person name="Tomkins J."/>
            <person name="Borevitz J."/>
            <person name="Derieg N."/>
            <person name="Yan J."/>
            <person name="Mihaltcheva S."/>
            <person name="Hayes R.D."/>
            <person name="Rokhsar D."/>
        </authorList>
    </citation>
    <scope>NUCLEOTIDE SEQUENCE [LARGE SCALE GENOMIC DNA]</scope>
    <source>
        <strain evidence="4">cv. Goldsmith</strain>
    </source>
</reference>
<feature type="transmembrane region" description="Helical" evidence="2">
    <location>
        <begin position="229"/>
        <end position="249"/>
    </location>
</feature>
<feature type="compositionally biased region" description="Polar residues" evidence="1">
    <location>
        <begin position="1"/>
        <end position="15"/>
    </location>
</feature>
<feature type="region of interest" description="Disordered" evidence="1">
    <location>
        <begin position="1"/>
        <end position="35"/>
    </location>
</feature>
<feature type="transmembrane region" description="Helical" evidence="2">
    <location>
        <begin position="261"/>
        <end position="284"/>
    </location>
</feature>
<evidence type="ECO:0000313" key="3">
    <source>
        <dbReference type="EMBL" id="PIA54586.1"/>
    </source>
</evidence>
<proteinExistence type="predicted"/>
<feature type="compositionally biased region" description="Basic and acidic residues" evidence="1">
    <location>
        <begin position="122"/>
        <end position="131"/>
    </location>
</feature>
<accession>A0A2G5EFQ4</accession>
<gene>
    <name evidence="3" type="ORF">AQUCO_00900864v1</name>
</gene>
<evidence type="ECO:0000256" key="2">
    <source>
        <dbReference type="SAM" id="Phobius"/>
    </source>
</evidence>